<dbReference type="PATRIC" id="fig|329854.7.peg.676"/>
<dbReference type="GO" id="GO:0016780">
    <property type="term" value="F:phosphotransferase activity, for other substituted phosphate groups"/>
    <property type="evidence" value="ECO:0007669"/>
    <property type="project" value="TreeGrafter"/>
</dbReference>
<dbReference type="AlphaFoldDB" id="A0A139LTH1"/>
<dbReference type="Proteomes" id="UP000070319">
    <property type="component" value="Unassembled WGS sequence"/>
</dbReference>
<dbReference type="PANTHER" id="PTHR30576:SF0">
    <property type="entry name" value="UNDECAPRENYL-PHOSPHATE N-ACETYLGALACTOSAMINYL 1-PHOSPHATE TRANSFERASE-RELATED"/>
    <property type="match status" value="1"/>
</dbReference>
<feature type="transmembrane region" description="Helical" evidence="7">
    <location>
        <begin position="279"/>
        <end position="300"/>
    </location>
</feature>
<proteinExistence type="inferred from homology"/>
<feature type="transmembrane region" description="Helical" evidence="7">
    <location>
        <begin position="47"/>
        <end position="69"/>
    </location>
</feature>
<evidence type="ECO:0000256" key="4">
    <source>
        <dbReference type="ARBA" id="ARBA00022692"/>
    </source>
</evidence>
<organism evidence="9">
    <name type="scientific">Bacteroides intestinalis</name>
    <dbReference type="NCBI Taxonomy" id="329854"/>
    <lineage>
        <taxon>Bacteria</taxon>
        <taxon>Pseudomonadati</taxon>
        <taxon>Bacteroidota</taxon>
        <taxon>Bacteroidia</taxon>
        <taxon>Bacteroidales</taxon>
        <taxon>Bacteroidaceae</taxon>
        <taxon>Bacteroides</taxon>
    </lineage>
</organism>
<name>A0A139LTH1_9BACE</name>
<feature type="transmembrane region" description="Helical" evidence="7">
    <location>
        <begin position="109"/>
        <end position="129"/>
    </location>
</feature>
<feature type="transmembrane region" description="Helical" evidence="7">
    <location>
        <begin position="12"/>
        <end position="35"/>
    </location>
</feature>
<comment type="caution">
    <text evidence="9">The sequence shown here is derived from an EMBL/GenBank/DDBJ whole genome shotgun (WGS) entry which is preliminary data.</text>
</comment>
<evidence type="ECO:0000256" key="1">
    <source>
        <dbReference type="ARBA" id="ARBA00004141"/>
    </source>
</evidence>
<comment type="subcellular location">
    <subcellularLocation>
        <location evidence="1">Membrane</location>
        <topology evidence="1">Multi-pass membrane protein</topology>
    </subcellularLocation>
</comment>
<evidence type="ECO:0000313" key="9">
    <source>
        <dbReference type="EMBL" id="KXT54752.1"/>
    </source>
</evidence>
<evidence type="ECO:0000313" key="10">
    <source>
        <dbReference type="Proteomes" id="UP000070319"/>
    </source>
</evidence>
<dbReference type="Pfam" id="PF02397">
    <property type="entry name" value="Bac_transf"/>
    <property type="match status" value="1"/>
</dbReference>
<dbReference type="InterPro" id="IPR003362">
    <property type="entry name" value="Bact_transf"/>
</dbReference>
<keyword evidence="3 9" id="KW-0808">Transferase</keyword>
<dbReference type="InterPro" id="IPR017475">
    <property type="entry name" value="EPS_sugar_tfrase"/>
</dbReference>
<sequence>MKPLTSDRAESIRDVAILGDFLLLNFSMLAVYFLLKMVNVPAVAFPFKTYLVVSNLCYVPCISIFKVILHYRIVRPEQIVGRLLGTVTLHIVVFLTALALIKVGNFSRIYLLSFYLLFLPLLVGWRLTLRHIVKLVRKHGKNVRTVVLVGGGDNMAELYQVLSDVTYGYRVKKVFFAKDGVEGDTLSESFCRAEMQRLKEWLSENEVQELYCGLSAVYKDDILSIIRYCENNLIRFYSVPSLRNYVKRQLQLTLLGDVPVLSIRCEPLQKPMNRWMKRCFDLLCSSLFLITVFPILYIVVGTIIKITSPGPIFFKQDRNGENGEIFQCYKFRSMKVNKDSDKIQATKNDPRKTKFGNFLRKSNLDEMPQFINVFKGEMSLVGPRPHMLKHTEEYSQLVDKYMMRHLVKPGITGWAQVTGFRGETKKVSQMEGRVKRDLWYIENWTFLLDLRIMVMTVVNMFRGEKNAY</sequence>
<keyword evidence="6 7" id="KW-0472">Membrane</keyword>
<keyword evidence="4 7" id="KW-0812">Transmembrane</keyword>
<evidence type="ECO:0000256" key="2">
    <source>
        <dbReference type="ARBA" id="ARBA00006464"/>
    </source>
</evidence>
<dbReference type="NCBIfam" id="TIGR03025">
    <property type="entry name" value="EPS_sugtrans"/>
    <property type="match status" value="1"/>
</dbReference>
<keyword evidence="5 7" id="KW-1133">Transmembrane helix</keyword>
<dbReference type="RefSeq" id="WP_061434069.1">
    <property type="nucleotide sequence ID" value="NZ_KQ968678.1"/>
</dbReference>
<dbReference type="EMBL" id="LTDF01000043">
    <property type="protein sequence ID" value="KXT54752.1"/>
    <property type="molecule type" value="Genomic_DNA"/>
</dbReference>
<feature type="domain" description="Bacterial sugar transferase" evidence="8">
    <location>
        <begin position="277"/>
        <end position="461"/>
    </location>
</feature>
<feature type="transmembrane region" description="Helical" evidence="7">
    <location>
        <begin position="81"/>
        <end position="103"/>
    </location>
</feature>
<evidence type="ECO:0000256" key="6">
    <source>
        <dbReference type="ARBA" id="ARBA00023136"/>
    </source>
</evidence>
<dbReference type="Pfam" id="PF13727">
    <property type="entry name" value="CoA_binding_3"/>
    <property type="match status" value="1"/>
</dbReference>
<dbReference type="GO" id="GO:0016020">
    <property type="term" value="C:membrane"/>
    <property type="evidence" value="ECO:0007669"/>
    <property type="project" value="UniProtKB-SubCell"/>
</dbReference>
<protein>
    <submittedName>
        <fullName evidence="9">Undecaprenyl-phosphate glucose phosphotransferase</fullName>
    </submittedName>
</protein>
<evidence type="ECO:0000256" key="7">
    <source>
        <dbReference type="SAM" id="Phobius"/>
    </source>
</evidence>
<dbReference type="InterPro" id="IPR017473">
    <property type="entry name" value="Undecaprenyl-P_gluc_Ptfrase"/>
</dbReference>
<accession>A0A139LTH1</accession>
<evidence type="ECO:0000259" key="8">
    <source>
        <dbReference type="Pfam" id="PF02397"/>
    </source>
</evidence>
<dbReference type="PANTHER" id="PTHR30576">
    <property type="entry name" value="COLANIC BIOSYNTHESIS UDP-GLUCOSE LIPID CARRIER TRANSFERASE"/>
    <property type="match status" value="1"/>
</dbReference>
<evidence type="ECO:0000256" key="3">
    <source>
        <dbReference type="ARBA" id="ARBA00022679"/>
    </source>
</evidence>
<evidence type="ECO:0000256" key="5">
    <source>
        <dbReference type="ARBA" id="ARBA00022989"/>
    </source>
</evidence>
<gene>
    <name evidence="9" type="ORF">HMPREF2531_00674</name>
</gene>
<dbReference type="Gene3D" id="3.40.50.720">
    <property type="entry name" value="NAD(P)-binding Rossmann-like Domain"/>
    <property type="match status" value="1"/>
</dbReference>
<comment type="similarity">
    <text evidence="2">Belongs to the bacterial sugar transferase family.</text>
</comment>
<dbReference type="NCBIfam" id="TIGR03023">
    <property type="entry name" value="WcaJ_sugtrans"/>
    <property type="match status" value="1"/>
</dbReference>
<reference evidence="9 10" key="1">
    <citation type="submission" date="2016-02" db="EMBL/GenBank/DDBJ databases">
        <authorList>
            <person name="Wen L."/>
            <person name="He K."/>
            <person name="Yang H."/>
        </authorList>
    </citation>
    <scope>NUCLEOTIDE SEQUENCE [LARGE SCALE GENOMIC DNA]</scope>
    <source>
        <strain evidence="9 10">KLE1704</strain>
    </source>
</reference>